<dbReference type="RefSeq" id="XP_013285635.1">
    <property type="nucleotide sequence ID" value="XM_013430181.1"/>
</dbReference>
<evidence type="ECO:0000313" key="4">
    <source>
        <dbReference type="EMBL" id="KIW81827.1"/>
    </source>
</evidence>
<dbReference type="EMBL" id="KN846971">
    <property type="protein sequence ID" value="KIW81827.1"/>
    <property type="molecule type" value="Genomic_DNA"/>
</dbReference>
<accession>A0A0D2F545</accession>
<protein>
    <submittedName>
        <fullName evidence="4">Unplaced genomic scaffold supercont1.3, whole genome shotgun sequence</fullName>
    </submittedName>
</protein>
<dbReference type="Pfam" id="PF23395">
    <property type="entry name" value="SAM_6"/>
    <property type="match status" value="1"/>
</dbReference>
<feature type="domain" description="DUF7102" evidence="2">
    <location>
        <begin position="697"/>
        <end position="864"/>
    </location>
</feature>
<dbReference type="Pfam" id="PF23394">
    <property type="entry name" value="DUF7102"/>
    <property type="match status" value="1"/>
</dbReference>
<gene>
    <name evidence="4" type="ORF">Z517_04853</name>
</gene>
<evidence type="ECO:0000256" key="1">
    <source>
        <dbReference type="SAM" id="MobiDB-lite"/>
    </source>
</evidence>
<dbReference type="InterPro" id="IPR057559">
    <property type="entry name" value="SAM_6"/>
</dbReference>
<evidence type="ECO:0000259" key="2">
    <source>
        <dbReference type="Pfam" id="PF23394"/>
    </source>
</evidence>
<dbReference type="Proteomes" id="UP000053029">
    <property type="component" value="Unassembled WGS sequence"/>
</dbReference>
<feature type="region of interest" description="Disordered" evidence="1">
    <location>
        <begin position="558"/>
        <end position="582"/>
    </location>
</feature>
<dbReference type="AlphaFoldDB" id="A0A0D2F545"/>
<reference evidence="4 5" key="1">
    <citation type="submission" date="2015-01" db="EMBL/GenBank/DDBJ databases">
        <title>The Genome Sequence of Fonsecaea pedrosoi CBS 271.37.</title>
        <authorList>
            <consortium name="The Broad Institute Genomics Platform"/>
            <person name="Cuomo C."/>
            <person name="de Hoog S."/>
            <person name="Gorbushina A."/>
            <person name="Stielow B."/>
            <person name="Teixiera M."/>
            <person name="Abouelleil A."/>
            <person name="Chapman S.B."/>
            <person name="Priest M."/>
            <person name="Young S.K."/>
            <person name="Wortman J."/>
            <person name="Nusbaum C."/>
            <person name="Birren B."/>
        </authorList>
    </citation>
    <scope>NUCLEOTIDE SEQUENCE [LARGE SCALE GENOMIC DNA]</scope>
    <source>
        <strain evidence="4 5">CBS 271.37</strain>
    </source>
</reference>
<feature type="region of interest" description="Disordered" evidence="1">
    <location>
        <begin position="643"/>
        <end position="665"/>
    </location>
</feature>
<name>A0A0D2F545_9EURO</name>
<evidence type="ECO:0000313" key="5">
    <source>
        <dbReference type="Proteomes" id="UP000053029"/>
    </source>
</evidence>
<feature type="compositionally biased region" description="Polar residues" evidence="1">
    <location>
        <begin position="652"/>
        <end position="665"/>
    </location>
</feature>
<evidence type="ECO:0000259" key="3">
    <source>
        <dbReference type="Pfam" id="PF23395"/>
    </source>
</evidence>
<feature type="domain" description="SAM-like" evidence="3">
    <location>
        <begin position="882"/>
        <end position="955"/>
    </location>
</feature>
<proteinExistence type="predicted"/>
<keyword evidence="5" id="KW-1185">Reference proteome</keyword>
<dbReference type="OrthoDB" id="3647246at2759"/>
<dbReference type="VEuPathDB" id="FungiDB:Z517_04853"/>
<dbReference type="HOGENOM" id="CLU_005396_1_0_1"/>
<dbReference type="GeneID" id="25304343"/>
<organism evidence="4 5">
    <name type="scientific">Fonsecaea pedrosoi CBS 271.37</name>
    <dbReference type="NCBI Taxonomy" id="1442368"/>
    <lineage>
        <taxon>Eukaryota</taxon>
        <taxon>Fungi</taxon>
        <taxon>Dikarya</taxon>
        <taxon>Ascomycota</taxon>
        <taxon>Pezizomycotina</taxon>
        <taxon>Eurotiomycetes</taxon>
        <taxon>Chaetothyriomycetidae</taxon>
        <taxon>Chaetothyriales</taxon>
        <taxon>Herpotrichiellaceae</taxon>
        <taxon>Fonsecaea</taxon>
    </lineage>
</organism>
<feature type="compositionally biased region" description="Basic and acidic residues" evidence="1">
    <location>
        <begin position="561"/>
        <end position="573"/>
    </location>
</feature>
<dbReference type="InterPro" id="IPR055528">
    <property type="entry name" value="DUF7102"/>
</dbReference>
<sequence length="963" mass="107454">MTAPSVHEYARFHGLAIDHTADDLLENISHLPLREADEDQQLPDPDFAVFADEFREAKLQLTRHEGAVLAESIRDNHSIVNWSNFLPERHRVQNLKFEEPLLTGDNKYDVWRFKREASRHVDTEHLFETCSLISSASGEDYEDEWNEIQSGRALREVEQELEDERWHTTKEALAQLSVSLKDTLDEDSKATIFHSLVPAVKPRPRSLTPLLMPESPVPQNPSSPDLDFPLRSEECIDWDSLLLQLEREMKDKDQIPSEEIDGTRPSIAKEILMEVQDATHLESVEDLHVEAVCASFEKDHQARKNLANLHLDVPIISSSSQSERSSNTSVTLPSPVERVRASGALGPPTTARSNPDIEIQLDSVDTEVPVNKRELSPEEVILSTTIRSEEDELGAIEDDLDEELLKFAEKAEKEIDARLRGDKITIPEECLKLPVPLLEPFSVASPCSGQGTELLMHKLEDMCLLPPNTRPSEHDEKLNWSPFPTRFTKLEVVDSLGDDSNICRLVCPPQGVVRSEQLLWKPPGLRVLDKNDDSDSEIEEDLDLHADMSKLVEPVVPLKRLNQEPDSRRESPTKKSHMLQSNEVQNMVPHKTSRASGGFSASHALEAFLDLRGAKFKRVAPPKHPATDELADDPIQATQSEGGNHVILEGGPSSQPSEALAESSPSIIQVPSTPAEATHTRGNDDPNPLLELKWSRAIVVETATLQKCPSLFSFLETKGANQLSMICREMSRSSCSTPPSVSPDIILNPRAALIFTNTQALNQKSLPGQGVQAGQGMVQSRILGLTHDYTQLFILITMTGPENSLLKSQIDTMTTFTGFCANISSHHGLNVIPLWVWPRKGSHSIENTLSKLTWNLVCCHGFPDTDSSQSLRPEAATTNIIKEETLWERFLRMAGLNPMAAQVVLGGLRKAGLPQTTWDQNWGLRRFVQMHPNERMVMFADALGRKTVERVNAVIEKKNWGSG</sequence>